<comment type="similarity">
    <text evidence="3">Belongs to the PMEI family.</text>
</comment>
<keyword evidence="7" id="KW-1185">Reference proteome</keyword>
<feature type="domain" description="Pectinesterase inhibitor" evidence="5">
    <location>
        <begin position="32"/>
        <end position="164"/>
    </location>
</feature>
<sequence length="169" mass="18357">MDSPKIFNSVLLVVVLIMGTCSSISLHFSEDNSKDLISATCNHTLYYEVSDLQGLADIALNVSIAYGVETVARIGDLKSEAKGNDTLSSCLDECTEEYSDAVENLQEVVEALNTRSSETVKTLVSSAMTNSDTCEESFEETPYASPLVDRNQYFSKLCSNVLAITTLLS</sequence>
<reference evidence="6" key="1">
    <citation type="journal article" date="2023" name="Plant Biotechnol. J.">
        <title>Chromosome-level wild Hevea brasiliensis genome provides new tools for genomic-assisted breeding and valuable loci to elevate rubber yield.</title>
        <authorList>
            <person name="Cheng H."/>
            <person name="Song X."/>
            <person name="Hu Y."/>
            <person name="Wu T."/>
            <person name="Yang Q."/>
            <person name="An Z."/>
            <person name="Feng S."/>
            <person name="Deng Z."/>
            <person name="Wu W."/>
            <person name="Zeng X."/>
            <person name="Tu M."/>
            <person name="Wang X."/>
            <person name="Huang H."/>
        </authorList>
    </citation>
    <scope>NUCLEOTIDE SEQUENCE</scope>
    <source>
        <strain evidence="6">MT/VB/25A 57/8</strain>
    </source>
</reference>
<dbReference type="Proteomes" id="UP001174677">
    <property type="component" value="Chromosome 4"/>
</dbReference>
<keyword evidence="4" id="KW-1133">Transmembrane helix</keyword>
<evidence type="ECO:0000313" key="7">
    <source>
        <dbReference type="Proteomes" id="UP001174677"/>
    </source>
</evidence>
<dbReference type="EMBL" id="JARPOI010000004">
    <property type="protein sequence ID" value="KAJ9183677.1"/>
    <property type="molecule type" value="Genomic_DNA"/>
</dbReference>
<dbReference type="Gene3D" id="1.20.140.40">
    <property type="entry name" value="Invertase/pectin methylesterase inhibitor family protein"/>
    <property type="match status" value="1"/>
</dbReference>
<dbReference type="PANTHER" id="PTHR35357:SF8">
    <property type="entry name" value="OS01G0111000 PROTEIN"/>
    <property type="match status" value="1"/>
</dbReference>
<keyword evidence="1" id="KW-0732">Signal</keyword>
<dbReference type="SMART" id="SM00856">
    <property type="entry name" value="PMEI"/>
    <property type="match status" value="1"/>
</dbReference>
<comment type="caution">
    <text evidence="6">The sequence shown here is derived from an EMBL/GenBank/DDBJ whole genome shotgun (WGS) entry which is preliminary data.</text>
</comment>
<organism evidence="6 7">
    <name type="scientific">Hevea brasiliensis</name>
    <name type="common">Para rubber tree</name>
    <name type="synonym">Siphonia brasiliensis</name>
    <dbReference type="NCBI Taxonomy" id="3981"/>
    <lineage>
        <taxon>Eukaryota</taxon>
        <taxon>Viridiplantae</taxon>
        <taxon>Streptophyta</taxon>
        <taxon>Embryophyta</taxon>
        <taxon>Tracheophyta</taxon>
        <taxon>Spermatophyta</taxon>
        <taxon>Magnoliopsida</taxon>
        <taxon>eudicotyledons</taxon>
        <taxon>Gunneridae</taxon>
        <taxon>Pentapetalae</taxon>
        <taxon>rosids</taxon>
        <taxon>fabids</taxon>
        <taxon>Malpighiales</taxon>
        <taxon>Euphorbiaceae</taxon>
        <taxon>Crotonoideae</taxon>
        <taxon>Micrandreae</taxon>
        <taxon>Hevea</taxon>
    </lineage>
</organism>
<evidence type="ECO:0000313" key="6">
    <source>
        <dbReference type="EMBL" id="KAJ9183677.1"/>
    </source>
</evidence>
<name>A0ABQ9MTP3_HEVBR</name>
<protein>
    <recommendedName>
        <fullName evidence="5">Pectinesterase inhibitor domain-containing protein</fullName>
    </recommendedName>
</protein>
<feature type="transmembrane region" description="Helical" evidence="4">
    <location>
        <begin position="6"/>
        <end position="28"/>
    </location>
</feature>
<gene>
    <name evidence="6" type="ORF">P3X46_007500</name>
</gene>
<keyword evidence="2" id="KW-1015">Disulfide bond</keyword>
<evidence type="ECO:0000259" key="5">
    <source>
        <dbReference type="SMART" id="SM00856"/>
    </source>
</evidence>
<keyword evidence="4" id="KW-0472">Membrane</keyword>
<dbReference type="NCBIfam" id="TIGR01614">
    <property type="entry name" value="PME_inhib"/>
    <property type="match status" value="1"/>
</dbReference>
<evidence type="ECO:0000256" key="3">
    <source>
        <dbReference type="ARBA" id="ARBA00038471"/>
    </source>
</evidence>
<evidence type="ECO:0000256" key="4">
    <source>
        <dbReference type="SAM" id="Phobius"/>
    </source>
</evidence>
<proteinExistence type="inferred from homology"/>
<dbReference type="PANTHER" id="PTHR35357">
    <property type="entry name" value="OS02G0537100 PROTEIN"/>
    <property type="match status" value="1"/>
</dbReference>
<dbReference type="InterPro" id="IPR006501">
    <property type="entry name" value="Pectinesterase_inhib_dom"/>
</dbReference>
<dbReference type="Pfam" id="PF04043">
    <property type="entry name" value="PMEI"/>
    <property type="match status" value="1"/>
</dbReference>
<dbReference type="SUPFAM" id="SSF101148">
    <property type="entry name" value="Plant invertase/pectin methylesterase inhibitor"/>
    <property type="match status" value="1"/>
</dbReference>
<dbReference type="InterPro" id="IPR035513">
    <property type="entry name" value="Invertase/methylesterase_inhib"/>
</dbReference>
<evidence type="ECO:0000256" key="1">
    <source>
        <dbReference type="ARBA" id="ARBA00022729"/>
    </source>
</evidence>
<keyword evidence="4" id="KW-0812">Transmembrane</keyword>
<evidence type="ECO:0000256" key="2">
    <source>
        <dbReference type="ARBA" id="ARBA00023157"/>
    </source>
</evidence>
<accession>A0ABQ9MTP3</accession>